<evidence type="ECO:0000313" key="9">
    <source>
        <dbReference type="Proteomes" id="UP000244932"/>
    </source>
</evidence>
<evidence type="ECO:0000313" key="8">
    <source>
        <dbReference type="EMBL" id="SPF28746.1"/>
    </source>
</evidence>
<evidence type="ECO:0000256" key="3">
    <source>
        <dbReference type="ARBA" id="ARBA00022475"/>
    </source>
</evidence>
<accession>A0A2R8A951</accession>
<evidence type="ECO:0000256" key="4">
    <source>
        <dbReference type="ARBA" id="ARBA00022692"/>
    </source>
</evidence>
<dbReference type="GO" id="GO:0005886">
    <property type="term" value="C:plasma membrane"/>
    <property type="evidence" value="ECO:0007669"/>
    <property type="project" value="UniProtKB-SubCell"/>
</dbReference>
<keyword evidence="9" id="KW-1185">Reference proteome</keyword>
<feature type="transmembrane region" description="Helical" evidence="7">
    <location>
        <begin position="306"/>
        <end position="324"/>
    </location>
</feature>
<dbReference type="RefSeq" id="WP_245895251.1">
    <property type="nucleotide sequence ID" value="NZ_OMKW01000001.1"/>
</dbReference>
<gene>
    <name evidence="8" type="ORF">POI8812_01049</name>
</gene>
<dbReference type="InterPro" id="IPR018383">
    <property type="entry name" value="UPF0324_pro"/>
</dbReference>
<evidence type="ECO:0000256" key="1">
    <source>
        <dbReference type="ARBA" id="ARBA00004651"/>
    </source>
</evidence>
<feature type="transmembrane region" description="Helical" evidence="7">
    <location>
        <begin position="15"/>
        <end position="33"/>
    </location>
</feature>
<evidence type="ECO:0000256" key="5">
    <source>
        <dbReference type="ARBA" id="ARBA00022989"/>
    </source>
</evidence>
<feature type="transmembrane region" description="Helical" evidence="7">
    <location>
        <begin position="277"/>
        <end position="294"/>
    </location>
</feature>
<dbReference type="PANTHER" id="PTHR30106">
    <property type="entry name" value="INNER MEMBRANE PROTEIN YEIH-RELATED"/>
    <property type="match status" value="1"/>
</dbReference>
<reference evidence="8 9" key="1">
    <citation type="submission" date="2018-03" db="EMBL/GenBank/DDBJ databases">
        <authorList>
            <person name="Keele B.F."/>
        </authorList>
    </citation>
    <scope>NUCLEOTIDE SEQUENCE [LARGE SCALE GENOMIC DNA]</scope>
    <source>
        <strain evidence="8 9">CeCT 8812</strain>
    </source>
</reference>
<keyword evidence="5 7" id="KW-1133">Transmembrane helix</keyword>
<dbReference type="EMBL" id="OMKW01000001">
    <property type="protein sequence ID" value="SPF28746.1"/>
    <property type="molecule type" value="Genomic_DNA"/>
</dbReference>
<feature type="transmembrane region" description="Helical" evidence="7">
    <location>
        <begin position="123"/>
        <end position="145"/>
    </location>
</feature>
<evidence type="ECO:0000256" key="2">
    <source>
        <dbReference type="ARBA" id="ARBA00007977"/>
    </source>
</evidence>
<keyword evidence="3" id="KW-1003">Cell membrane</keyword>
<name>A0A2R8A951_9RHOB</name>
<dbReference type="Proteomes" id="UP000244932">
    <property type="component" value="Unassembled WGS sequence"/>
</dbReference>
<comment type="similarity">
    <text evidence="2">Belongs to the UPF0324 family.</text>
</comment>
<keyword evidence="6 7" id="KW-0472">Membrane</keyword>
<evidence type="ECO:0000256" key="6">
    <source>
        <dbReference type="ARBA" id="ARBA00023136"/>
    </source>
</evidence>
<organism evidence="8 9">
    <name type="scientific">Pontivivens insulae</name>
    <dbReference type="NCBI Taxonomy" id="1639689"/>
    <lineage>
        <taxon>Bacteria</taxon>
        <taxon>Pseudomonadati</taxon>
        <taxon>Pseudomonadota</taxon>
        <taxon>Alphaproteobacteria</taxon>
        <taxon>Rhodobacterales</taxon>
        <taxon>Paracoccaceae</taxon>
        <taxon>Pontivivens</taxon>
    </lineage>
</organism>
<dbReference type="PANTHER" id="PTHR30106:SF2">
    <property type="entry name" value="UPF0324 INNER MEMBRANE PROTEIN YEIH"/>
    <property type="match status" value="1"/>
</dbReference>
<proteinExistence type="inferred from homology"/>
<evidence type="ECO:0000256" key="7">
    <source>
        <dbReference type="SAM" id="Phobius"/>
    </source>
</evidence>
<feature type="transmembrane region" description="Helical" evidence="7">
    <location>
        <begin position="222"/>
        <end position="239"/>
    </location>
</feature>
<sequence length="329" mass="33942">MTGALSTAGRWSGEVFPGIALAVLIAVAAHALAEHYGAPAMLFALLIGMAFFHLSQEERSGPGLAFTSKTVLRLGVALLGLRLSFEDIASLGWAPVVGVMALVAGTVALGVGLARLVGRTTAFGALAGGAVAICGASAALALAAVLPRSKVTERDVLFVVAAVTALSTVAMVAYPLLFAWMNHAPPQAGFLIGATIHDVAQVVGAGYSMGEIEGDTATFVKLQRVALLPVAVLMAALIFREGKAGLAPPWFLIAFVVLVLFNNLAPLPRWVLDWGKLLSGWMLLTAIAALGVRTSLREMAEVGPRAATIVIGCTLALLAAAVALERLLF</sequence>
<evidence type="ECO:0008006" key="10">
    <source>
        <dbReference type="Google" id="ProtNLM"/>
    </source>
</evidence>
<keyword evidence="4 7" id="KW-0812">Transmembrane</keyword>
<feature type="transmembrane region" description="Helical" evidence="7">
    <location>
        <begin position="246"/>
        <end position="265"/>
    </location>
</feature>
<protein>
    <recommendedName>
        <fullName evidence="10">Sulfate exporter family transporter</fullName>
    </recommendedName>
</protein>
<feature type="transmembrane region" description="Helical" evidence="7">
    <location>
        <begin position="40"/>
        <end position="56"/>
    </location>
</feature>
<dbReference type="AlphaFoldDB" id="A0A2R8A951"/>
<dbReference type="Pfam" id="PF03601">
    <property type="entry name" value="Cons_hypoth698"/>
    <property type="match status" value="1"/>
</dbReference>
<feature type="transmembrane region" description="Helical" evidence="7">
    <location>
        <begin position="93"/>
        <end position="117"/>
    </location>
</feature>
<comment type="subcellular location">
    <subcellularLocation>
        <location evidence="1">Cell membrane</location>
        <topology evidence="1">Multi-pass membrane protein</topology>
    </subcellularLocation>
</comment>
<feature type="transmembrane region" description="Helical" evidence="7">
    <location>
        <begin position="157"/>
        <end position="181"/>
    </location>
</feature>